<keyword evidence="2" id="KW-1133">Transmembrane helix</keyword>
<sequence length="815" mass="93933">MYKIKTIDKQEVHTQANKSVLNFTGLKGVNRVRRPSTRRSSSKNNVLSNTKNHSEVVEVSPWTTKNTKVTSQINVDKNKDCVAHVVVKNALKAKIVVLCVSCKKNVLSSCHDKFIAKYKLFVTHNVRRALFTTPRTAKTKSVDTTPIVATTRFVVVTPLSAKNKVSSASRTTSLLVPEKTLSNCMRTKSKTSRKWPKWFEKQPSFGWPLKSETARTRPCVIKGSDNIVSSSNTPVPVIKWVAKPSTLTYVFSSCDEVIVDDYSRYTWVYVLRTKDEASDMIMKFIGQAELNFKRRKPNVQYFHVFRFLCYLTNDREDLGKLKSKADIGIFIRYSKSLRGFRIYNFRTRKIMETIHVKFDELIAMAFEHSCLEPETNRFNVEESSAKPNQTSSKANLDNLFGPIYEEYFKKISPKNKPSISTVVAYEVIQEDSADLNGNTLITPFNSPMFEEVESFSMAQDLSHMHEFNHVYPSTHTWKKSHLLAQVIGDPSEPVMTRSRLNIDTEVCMYALTEGLHYSLIHLTAIIPYLRFTRIIVDYITTKNPDVPKRLHEHYHRVANDHIVKSIFNSEKNKEHVGIRIPEWMLMKEMKLTKYYQLLPYPVEQQGVLSAPHKPIIIRIRRRSQSDYETPILTSTEIDITIEENLVNEEIEKIVEGNDDVDKNQFVDGILNNQENLNNRLEPGSDKERPEVMKSVDLMIINEEESTRDALIRRKCKELLLFALMIMKTIIIMMLAMRGSNAKRQKTSKHGMFTTDGQGTNDDKVPDEEVSQELLDEVARKVINFNKLQRMQDAMDDMLRSRCDSGEEHQYHLDQI</sequence>
<comment type="caution">
    <text evidence="4">The sequence shown here is derived from an EMBL/GenBank/DDBJ whole genome shotgun (WGS) entry which is preliminary data.</text>
</comment>
<proteinExistence type="predicted"/>
<feature type="region of interest" description="Disordered" evidence="1">
    <location>
        <begin position="31"/>
        <end position="54"/>
    </location>
</feature>
<feature type="domain" description="Retroviral polymerase SH3-like" evidence="3">
    <location>
        <begin position="308"/>
        <end position="361"/>
    </location>
</feature>
<keyword evidence="2" id="KW-0472">Membrane</keyword>
<feature type="compositionally biased region" description="Basic residues" evidence="1">
    <location>
        <begin position="31"/>
        <end position="41"/>
    </location>
</feature>
<accession>A0A6L2KI51</accession>
<dbReference type="InterPro" id="IPR057670">
    <property type="entry name" value="SH3_retrovirus"/>
</dbReference>
<dbReference type="AlphaFoldDB" id="A0A6L2KI51"/>
<gene>
    <name evidence="4" type="ORF">Tci_019653</name>
</gene>
<evidence type="ECO:0000256" key="1">
    <source>
        <dbReference type="SAM" id="MobiDB-lite"/>
    </source>
</evidence>
<evidence type="ECO:0000313" key="4">
    <source>
        <dbReference type="EMBL" id="GEU47675.1"/>
    </source>
</evidence>
<reference evidence="4" key="1">
    <citation type="journal article" date="2019" name="Sci. Rep.">
        <title>Draft genome of Tanacetum cinerariifolium, the natural source of mosquito coil.</title>
        <authorList>
            <person name="Yamashiro T."/>
            <person name="Shiraishi A."/>
            <person name="Satake H."/>
            <person name="Nakayama K."/>
        </authorList>
    </citation>
    <scope>NUCLEOTIDE SEQUENCE</scope>
</reference>
<dbReference type="EMBL" id="BKCJ010002306">
    <property type="protein sequence ID" value="GEU47675.1"/>
    <property type="molecule type" value="Genomic_DNA"/>
</dbReference>
<name>A0A6L2KI51_TANCI</name>
<feature type="transmembrane region" description="Helical" evidence="2">
    <location>
        <begin position="718"/>
        <end position="736"/>
    </location>
</feature>
<organism evidence="4">
    <name type="scientific">Tanacetum cinerariifolium</name>
    <name type="common">Dalmatian daisy</name>
    <name type="synonym">Chrysanthemum cinerariifolium</name>
    <dbReference type="NCBI Taxonomy" id="118510"/>
    <lineage>
        <taxon>Eukaryota</taxon>
        <taxon>Viridiplantae</taxon>
        <taxon>Streptophyta</taxon>
        <taxon>Embryophyta</taxon>
        <taxon>Tracheophyta</taxon>
        <taxon>Spermatophyta</taxon>
        <taxon>Magnoliopsida</taxon>
        <taxon>eudicotyledons</taxon>
        <taxon>Gunneridae</taxon>
        <taxon>Pentapetalae</taxon>
        <taxon>asterids</taxon>
        <taxon>campanulids</taxon>
        <taxon>Asterales</taxon>
        <taxon>Asteraceae</taxon>
        <taxon>Asteroideae</taxon>
        <taxon>Anthemideae</taxon>
        <taxon>Anthemidinae</taxon>
        <taxon>Tanacetum</taxon>
    </lineage>
</organism>
<evidence type="ECO:0000256" key="2">
    <source>
        <dbReference type="SAM" id="Phobius"/>
    </source>
</evidence>
<dbReference type="Pfam" id="PF25597">
    <property type="entry name" value="SH3_retrovirus"/>
    <property type="match status" value="1"/>
</dbReference>
<keyword evidence="2" id="KW-0812">Transmembrane</keyword>
<evidence type="ECO:0000259" key="3">
    <source>
        <dbReference type="Pfam" id="PF25597"/>
    </source>
</evidence>
<protein>
    <recommendedName>
        <fullName evidence="3">Retroviral polymerase SH3-like domain-containing protein</fullName>
    </recommendedName>
</protein>